<dbReference type="InterPro" id="IPR039561">
    <property type="entry name" value="Peptidase_M15C"/>
</dbReference>
<gene>
    <name evidence="4" type="ORF">UFOVP1001_58</name>
    <name evidence="5" type="ORF">UFOVP1338_18</name>
    <name evidence="6" type="ORF">UFOVP1447_13</name>
    <name evidence="7" type="ORF">UFOVP1599_9</name>
    <name evidence="2" type="ORF">UFOVP827_55</name>
    <name evidence="3" type="ORF">UFOVP916_34</name>
</gene>
<feature type="domain" description="Peptidase M15C" evidence="1">
    <location>
        <begin position="49"/>
        <end position="117"/>
    </location>
</feature>
<sequence>MTLSEKQQQFTFNIHLLIQEAFRMGFKLTFGEVFRTLEQQKIYFNTGRSKTMDSRHLQRLAVDFNIFQNGILINDPKVIQPLGEFWMSLNTDNRWGGDWNRNHSILDETFKDPYHFESIP</sequence>
<keyword evidence="7" id="KW-0378">Hydrolase</keyword>
<accession>A0A6J5SRV8</accession>
<evidence type="ECO:0000313" key="6">
    <source>
        <dbReference type="EMBL" id="CAB4213350.1"/>
    </source>
</evidence>
<dbReference type="EMBL" id="LR796866">
    <property type="protein sequence ID" value="CAB4171463.1"/>
    <property type="molecule type" value="Genomic_DNA"/>
</dbReference>
<dbReference type="Pfam" id="PF13539">
    <property type="entry name" value="Peptidase_M15_4"/>
    <property type="match status" value="1"/>
</dbReference>
<evidence type="ECO:0000313" key="5">
    <source>
        <dbReference type="EMBL" id="CAB4199097.1"/>
    </source>
</evidence>
<name>A0A6J5SRV8_9CAUD</name>
<dbReference type="EMBL" id="LR796778">
    <property type="protein sequence ID" value="CAB4165485.1"/>
    <property type="molecule type" value="Genomic_DNA"/>
</dbReference>
<dbReference type="EMBL" id="LR797462">
    <property type="protein sequence ID" value="CAB4218025.1"/>
    <property type="molecule type" value="Genomic_DNA"/>
</dbReference>
<reference evidence="7" key="1">
    <citation type="submission" date="2020-05" db="EMBL/GenBank/DDBJ databases">
        <authorList>
            <person name="Chiriac C."/>
            <person name="Salcher M."/>
            <person name="Ghai R."/>
            <person name="Kavagutti S V."/>
        </authorList>
    </citation>
    <scope>NUCLEOTIDE SEQUENCE</scope>
</reference>
<dbReference type="EMBL" id="LR797398">
    <property type="protein sequence ID" value="CAB4213350.1"/>
    <property type="molecule type" value="Genomic_DNA"/>
</dbReference>
<evidence type="ECO:0000259" key="1">
    <source>
        <dbReference type="Pfam" id="PF13539"/>
    </source>
</evidence>
<keyword evidence="7" id="KW-0645">Protease</keyword>
<evidence type="ECO:0000313" key="4">
    <source>
        <dbReference type="EMBL" id="CAB4177461.1"/>
    </source>
</evidence>
<dbReference type="EMBL" id="LR797284">
    <property type="protein sequence ID" value="CAB4199097.1"/>
    <property type="molecule type" value="Genomic_DNA"/>
</dbReference>
<protein>
    <submittedName>
        <fullName evidence="7">D-alanyl-D-alanine carboxypeptidase</fullName>
    </submittedName>
</protein>
<dbReference type="GO" id="GO:0004180">
    <property type="term" value="F:carboxypeptidase activity"/>
    <property type="evidence" value="ECO:0007669"/>
    <property type="project" value="UniProtKB-KW"/>
</dbReference>
<keyword evidence="7" id="KW-0121">Carboxypeptidase</keyword>
<evidence type="ECO:0000313" key="7">
    <source>
        <dbReference type="EMBL" id="CAB4218025.1"/>
    </source>
</evidence>
<dbReference type="EMBL" id="LR796950">
    <property type="protein sequence ID" value="CAB4177461.1"/>
    <property type="molecule type" value="Genomic_DNA"/>
</dbReference>
<organism evidence="7">
    <name type="scientific">uncultured Caudovirales phage</name>
    <dbReference type="NCBI Taxonomy" id="2100421"/>
    <lineage>
        <taxon>Viruses</taxon>
        <taxon>Duplodnaviria</taxon>
        <taxon>Heunggongvirae</taxon>
        <taxon>Uroviricota</taxon>
        <taxon>Caudoviricetes</taxon>
        <taxon>Peduoviridae</taxon>
        <taxon>Maltschvirus</taxon>
        <taxon>Maltschvirus maltsch</taxon>
    </lineage>
</organism>
<dbReference type="SUPFAM" id="SSF55166">
    <property type="entry name" value="Hedgehog/DD-peptidase"/>
    <property type="match status" value="1"/>
</dbReference>
<evidence type="ECO:0000313" key="2">
    <source>
        <dbReference type="EMBL" id="CAB4165485.1"/>
    </source>
</evidence>
<proteinExistence type="predicted"/>
<evidence type="ECO:0000313" key="3">
    <source>
        <dbReference type="EMBL" id="CAB4171463.1"/>
    </source>
</evidence>
<dbReference type="Gene3D" id="3.30.1380.10">
    <property type="match status" value="1"/>
</dbReference>
<dbReference type="InterPro" id="IPR009045">
    <property type="entry name" value="Zn_M74/Hedgehog-like"/>
</dbReference>